<feature type="chain" id="PRO_5040218230" description="Secreted repeat protein with Y-X4-D motif" evidence="2">
    <location>
        <begin position="26"/>
        <end position="305"/>
    </location>
</feature>
<evidence type="ECO:0008006" key="5">
    <source>
        <dbReference type="Google" id="ProtNLM"/>
    </source>
</evidence>
<feature type="region of interest" description="Disordered" evidence="1">
    <location>
        <begin position="25"/>
        <end position="44"/>
    </location>
</feature>
<dbReference type="RefSeq" id="WP_180857353.1">
    <property type="nucleotide sequence ID" value="NZ_CAIJDE010000036.1"/>
</dbReference>
<evidence type="ECO:0000256" key="1">
    <source>
        <dbReference type="SAM" id="MobiDB-lite"/>
    </source>
</evidence>
<dbReference type="InterPro" id="IPR005297">
    <property type="entry name" value="Lipoprotein_repeat"/>
</dbReference>
<dbReference type="PROSITE" id="PS51257">
    <property type="entry name" value="PROKAR_LIPOPROTEIN"/>
    <property type="match status" value="1"/>
</dbReference>
<feature type="signal peptide" evidence="2">
    <location>
        <begin position="1"/>
        <end position="25"/>
    </location>
</feature>
<dbReference type="Pfam" id="PF03640">
    <property type="entry name" value="Lipoprotein_15"/>
    <property type="match status" value="1"/>
</dbReference>
<dbReference type="GO" id="GO:0043448">
    <property type="term" value="P:alkane catabolic process"/>
    <property type="evidence" value="ECO:0007669"/>
    <property type="project" value="TreeGrafter"/>
</dbReference>
<protein>
    <recommendedName>
        <fullName evidence="5">Secreted repeat protein with Y-X4-D motif</fullName>
    </recommendedName>
</protein>
<dbReference type="PANTHER" id="PTHR39335:SF1">
    <property type="entry name" value="BLL4220 PROTEIN"/>
    <property type="match status" value="1"/>
</dbReference>
<dbReference type="AlphaFoldDB" id="A0A9N8J0W6"/>
<dbReference type="EMBL" id="CAIJDE010000036">
    <property type="protein sequence ID" value="CAC9974047.1"/>
    <property type="molecule type" value="Genomic_DNA"/>
</dbReference>
<evidence type="ECO:0000313" key="4">
    <source>
        <dbReference type="Proteomes" id="UP000533639"/>
    </source>
</evidence>
<evidence type="ECO:0000256" key="2">
    <source>
        <dbReference type="SAM" id="SignalP"/>
    </source>
</evidence>
<accession>A0A9N8J0W6</accession>
<proteinExistence type="predicted"/>
<keyword evidence="2" id="KW-0732">Signal</keyword>
<dbReference type="Proteomes" id="UP000533639">
    <property type="component" value="Unassembled WGS sequence"/>
</dbReference>
<reference evidence="3 4" key="1">
    <citation type="submission" date="2020-06" db="EMBL/GenBank/DDBJ databases">
        <authorList>
            <person name="Criscuolo A."/>
        </authorList>
    </citation>
    <scope>NUCLEOTIDE SEQUENCE [LARGE SCALE GENOMIC DNA]</scope>
    <source>
        <strain evidence="3">PXU-55</strain>
    </source>
</reference>
<evidence type="ECO:0000313" key="3">
    <source>
        <dbReference type="EMBL" id="CAC9974047.1"/>
    </source>
</evidence>
<sequence length="305" mass="33017">MKLKQLKFAAALVITTFFLSCSSDSGDSGDNGGNNNPPTPEVKKEVSLATSTTLGSYLVDKDGRSLYFFSTDSKGQVSCTGDCEKVWPPFYLDNLTADKLGAGLSLSDFGTVTVGTKKQVTYKGWPLYYYSPSSGDDGYGNVTNTPEAAGKTGGDGIGGIWFIAKPDYSIMIVRSQLVGHDGKNYKSDYTVGDGATTYFTDAKGITLYTFKNDKFNKNNYTKEDFSNNAVWPIYETDKIVVPSTLDKTKFSVITVFGKSQLVYNGWPLYYFGQDANVRGANKGISFPAPGVWPVPVKDIVAAVAP</sequence>
<dbReference type="PANTHER" id="PTHR39335">
    <property type="entry name" value="BLL4220 PROTEIN"/>
    <property type="match status" value="1"/>
</dbReference>
<keyword evidence="4" id="KW-1185">Reference proteome</keyword>
<comment type="caution">
    <text evidence="3">The sequence shown here is derived from an EMBL/GenBank/DDBJ whole genome shotgun (WGS) entry which is preliminary data.</text>
</comment>
<name>A0A9N8J0W6_9FLAO</name>
<organism evidence="3 4">
    <name type="scientific">Flavobacterium panici</name>
    <dbReference type="NCBI Taxonomy" id="2654843"/>
    <lineage>
        <taxon>Bacteria</taxon>
        <taxon>Pseudomonadati</taxon>
        <taxon>Bacteroidota</taxon>
        <taxon>Flavobacteriia</taxon>
        <taxon>Flavobacteriales</taxon>
        <taxon>Flavobacteriaceae</taxon>
        <taxon>Flavobacterium</taxon>
    </lineage>
</organism>
<gene>
    <name evidence="3" type="ORF">FLAPXU55_01740</name>
</gene>
<feature type="compositionally biased region" description="Low complexity" evidence="1">
    <location>
        <begin position="25"/>
        <end position="36"/>
    </location>
</feature>